<dbReference type="Proteomes" id="UP000237481">
    <property type="component" value="Unassembled WGS sequence"/>
</dbReference>
<dbReference type="SUPFAM" id="SSF55729">
    <property type="entry name" value="Acyl-CoA N-acyltransferases (Nat)"/>
    <property type="match status" value="1"/>
</dbReference>
<dbReference type="STRING" id="94208.A0A2S4L4D7"/>
<feature type="compositionally biased region" description="Polar residues" evidence="1">
    <location>
        <begin position="109"/>
        <end position="133"/>
    </location>
</feature>
<feature type="region of interest" description="Disordered" evidence="1">
    <location>
        <begin position="32"/>
        <end position="203"/>
    </location>
</feature>
<evidence type="ECO:0000313" key="3">
    <source>
        <dbReference type="Proteomes" id="UP000237481"/>
    </source>
</evidence>
<gene>
    <name evidence="2" type="ORF">TPAR_02491</name>
</gene>
<accession>A0A2S4L4D7</accession>
<reference evidence="2 3" key="1">
    <citation type="submission" date="2018-01" db="EMBL/GenBank/DDBJ databases">
        <title>Harnessing the power of phylogenomics to disentangle the directionality and signatures of interkingdom host jumping in the parasitic fungal genus Tolypocladium.</title>
        <authorList>
            <person name="Quandt C.A."/>
            <person name="Patterson W."/>
            <person name="Spatafora J.W."/>
        </authorList>
    </citation>
    <scope>NUCLEOTIDE SEQUENCE [LARGE SCALE GENOMIC DNA]</scope>
    <source>
        <strain evidence="2 3">NRBC 100945</strain>
    </source>
</reference>
<dbReference type="AlphaFoldDB" id="A0A2S4L4D7"/>
<dbReference type="Gene3D" id="3.40.630.30">
    <property type="match status" value="1"/>
</dbReference>
<comment type="caution">
    <text evidence="2">The sequence shown here is derived from an EMBL/GenBank/DDBJ whole genome shotgun (WGS) entry which is preliminary data.</text>
</comment>
<protein>
    <submittedName>
        <fullName evidence="2">Uncharacterized protein</fullName>
    </submittedName>
</protein>
<proteinExistence type="predicted"/>
<organism evidence="2 3">
    <name type="scientific">Tolypocladium paradoxum</name>
    <dbReference type="NCBI Taxonomy" id="94208"/>
    <lineage>
        <taxon>Eukaryota</taxon>
        <taxon>Fungi</taxon>
        <taxon>Dikarya</taxon>
        <taxon>Ascomycota</taxon>
        <taxon>Pezizomycotina</taxon>
        <taxon>Sordariomycetes</taxon>
        <taxon>Hypocreomycetidae</taxon>
        <taxon>Hypocreales</taxon>
        <taxon>Ophiocordycipitaceae</taxon>
        <taxon>Tolypocladium</taxon>
    </lineage>
</organism>
<keyword evidence="3" id="KW-1185">Reference proteome</keyword>
<feature type="compositionally biased region" description="Basic and acidic residues" evidence="1">
    <location>
        <begin position="88"/>
        <end position="103"/>
    </location>
</feature>
<dbReference type="EMBL" id="PKSG01000261">
    <property type="protein sequence ID" value="POR37306.1"/>
    <property type="molecule type" value="Genomic_DNA"/>
</dbReference>
<dbReference type="OrthoDB" id="2129362at2759"/>
<evidence type="ECO:0000313" key="2">
    <source>
        <dbReference type="EMBL" id="POR37306.1"/>
    </source>
</evidence>
<evidence type="ECO:0000256" key="1">
    <source>
        <dbReference type="SAM" id="MobiDB-lite"/>
    </source>
</evidence>
<dbReference type="InterPro" id="IPR016181">
    <property type="entry name" value="Acyl_CoA_acyltransferase"/>
</dbReference>
<name>A0A2S4L4D7_9HYPO</name>
<sequence length="622" mass="68758">MPQQTVTAGRVAGSKAPEDSVTAALTAMKHWLASDPNPAPGVPKRDAEPANELTLCRQATSPSACSPEIETAASPDKMRHTIPPSGFVEEKCSAPAHLQEHLGGETSYHRSSFSLKQSDSSRNVTALDQQSSDPAGESAVSIKGNRDENTGPLPAPLHVIESATSHGNVAGQKPKRSRDTWSVSDFEDAKIGQKDTSGASPAYGMVPRMTAMSDSSAIDVDVQPAAGSPMANKEYSCPPLSAELDDTFIGLWIMNTAEPPSTVSLPKDRSLPAFRQCDIDSRTGRLLPPTSYPETIQSHVQGMCRDHRDIGWRHANMTSELQIVRELNSRQRLGEHIRVSLHQNQLVKAPAEAPDFEDDSFPNAECALRPALPADFERIAEIINLERQKEDCPQVLESKAVSVADIEGIFHYCKTNLRPFIVATPAEEDMLDRSKWPKNSERAYQEYVKFKKAQPSCPPVVVGLAFVGEPRMGFLDAPCPGSRYSGQVRIIVHPEHRQQSYGTALLDRTLLCLSSYHNNLIAYEWQCPAPAHIYESPVGYNDRQYARVYVEMYCEGKNTADFKWRAEMLGKFNFDEIAHVRQAVKTDRDGKSKWLDLVLWEFEANPTSAIRDATHGSYLTPY</sequence>